<name>A0AAV7WV49_PLEWA</name>
<protein>
    <submittedName>
        <fullName evidence="2">Uncharacterized protein</fullName>
    </submittedName>
</protein>
<comment type="caution">
    <text evidence="2">The sequence shown here is derived from an EMBL/GenBank/DDBJ whole genome shotgun (WGS) entry which is preliminary data.</text>
</comment>
<evidence type="ECO:0000313" key="2">
    <source>
        <dbReference type="EMBL" id="KAJ1216852.1"/>
    </source>
</evidence>
<dbReference type="Proteomes" id="UP001066276">
    <property type="component" value="Chromosome 1_1"/>
</dbReference>
<reference evidence="2" key="1">
    <citation type="journal article" date="2022" name="bioRxiv">
        <title>Sequencing and chromosome-scale assembly of the giantPleurodeles waltlgenome.</title>
        <authorList>
            <person name="Brown T."/>
            <person name="Elewa A."/>
            <person name="Iarovenko S."/>
            <person name="Subramanian E."/>
            <person name="Araus A.J."/>
            <person name="Petzold A."/>
            <person name="Susuki M."/>
            <person name="Suzuki K.-i.T."/>
            <person name="Hayashi T."/>
            <person name="Toyoda A."/>
            <person name="Oliveira C."/>
            <person name="Osipova E."/>
            <person name="Leigh N.D."/>
            <person name="Simon A."/>
            <person name="Yun M.H."/>
        </authorList>
    </citation>
    <scope>NUCLEOTIDE SEQUENCE</scope>
    <source>
        <strain evidence="2">20211129_DDA</strain>
        <tissue evidence="2">Liver</tissue>
    </source>
</reference>
<evidence type="ECO:0000313" key="3">
    <source>
        <dbReference type="Proteomes" id="UP001066276"/>
    </source>
</evidence>
<feature type="compositionally biased region" description="Basic and acidic residues" evidence="1">
    <location>
        <begin position="1"/>
        <end position="12"/>
    </location>
</feature>
<sequence>MERRWGQAERPELVPTGLGPGPRAFGPTAVRRGRRGGGAIGQRDGCSALKTMAWNAEVSGAAGVGRRETWLSVVARVGTHPSRIGASAGRSGPRVGCDHLDRPGVVPLPHPEGRLPLARTDIFLRIPVGRE</sequence>
<dbReference type="EMBL" id="JANPWB010000001">
    <property type="protein sequence ID" value="KAJ1216852.1"/>
    <property type="molecule type" value="Genomic_DNA"/>
</dbReference>
<proteinExistence type="predicted"/>
<keyword evidence="3" id="KW-1185">Reference proteome</keyword>
<evidence type="ECO:0000256" key="1">
    <source>
        <dbReference type="SAM" id="MobiDB-lite"/>
    </source>
</evidence>
<dbReference type="AlphaFoldDB" id="A0AAV7WV49"/>
<feature type="region of interest" description="Disordered" evidence="1">
    <location>
        <begin position="1"/>
        <end position="42"/>
    </location>
</feature>
<gene>
    <name evidence="2" type="ORF">NDU88_004451</name>
</gene>
<organism evidence="2 3">
    <name type="scientific">Pleurodeles waltl</name>
    <name type="common">Iberian ribbed newt</name>
    <dbReference type="NCBI Taxonomy" id="8319"/>
    <lineage>
        <taxon>Eukaryota</taxon>
        <taxon>Metazoa</taxon>
        <taxon>Chordata</taxon>
        <taxon>Craniata</taxon>
        <taxon>Vertebrata</taxon>
        <taxon>Euteleostomi</taxon>
        <taxon>Amphibia</taxon>
        <taxon>Batrachia</taxon>
        <taxon>Caudata</taxon>
        <taxon>Salamandroidea</taxon>
        <taxon>Salamandridae</taxon>
        <taxon>Pleurodelinae</taxon>
        <taxon>Pleurodeles</taxon>
    </lineage>
</organism>
<accession>A0AAV7WV49</accession>